<protein>
    <submittedName>
        <fullName evidence="5">EAL domain-containing response regulator</fullName>
    </submittedName>
    <submittedName>
        <fullName evidence="4">Phytochrome-like protein cph2</fullName>
    </submittedName>
</protein>
<dbReference type="InterPro" id="IPR001633">
    <property type="entry name" value="EAL_dom"/>
</dbReference>
<dbReference type="Gene3D" id="3.40.50.2300">
    <property type="match status" value="1"/>
</dbReference>
<gene>
    <name evidence="4" type="primary">cph2_4</name>
    <name evidence="5" type="ORF">CC99x_000580</name>
    <name evidence="4" type="ORF">CC99x_02188</name>
</gene>
<dbReference type="EMBL" id="LKHV01000014">
    <property type="protein sequence ID" value="KRG17589.1"/>
    <property type="molecule type" value="Genomic_DNA"/>
</dbReference>
<dbReference type="PANTHER" id="PTHR33121:SF71">
    <property type="entry name" value="OXYGEN SENSOR PROTEIN DOSP"/>
    <property type="match status" value="1"/>
</dbReference>
<dbReference type="EMBL" id="LKHV02000001">
    <property type="protein sequence ID" value="MCS5707389.1"/>
    <property type="molecule type" value="Genomic_DNA"/>
</dbReference>
<dbReference type="RefSeq" id="WP_057625288.1">
    <property type="nucleotide sequence ID" value="NZ_LKHV02000001.1"/>
</dbReference>
<organism evidence="4">
    <name type="scientific">Candidatus Berkiella cookevillensis</name>
    <dbReference type="NCBI Taxonomy" id="437022"/>
    <lineage>
        <taxon>Bacteria</taxon>
        <taxon>Pseudomonadati</taxon>
        <taxon>Pseudomonadota</taxon>
        <taxon>Gammaproteobacteria</taxon>
        <taxon>Candidatus Berkiellales</taxon>
        <taxon>Candidatus Berkiellaceae</taxon>
        <taxon>Candidatus Berkiella</taxon>
    </lineage>
</organism>
<comment type="caution">
    <text evidence="4">The sequence shown here is derived from an EMBL/GenBank/DDBJ whole genome shotgun (WGS) entry which is preliminary data.</text>
</comment>
<name>A0A0Q9YA50_9GAMM</name>
<keyword evidence="6" id="KW-1185">Reference proteome</keyword>
<dbReference type="Pfam" id="PF00072">
    <property type="entry name" value="Response_reg"/>
    <property type="match status" value="1"/>
</dbReference>
<dbReference type="SUPFAM" id="SSF52172">
    <property type="entry name" value="CheY-like"/>
    <property type="match status" value="1"/>
</dbReference>
<evidence type="ECO:0000313" key="6">
    <source>
        <dbReference type="Proteomes" id="UP000051494"/>
    </source>
</evidence>
<dbReference type="SUPFAM" id="SSF141868">
    <property type="entry name" value="EAL domain-like"/>
    <property type="match status" value="1"/>
</dbReference>
<evidence type="ECO:0000313" key="5">
    <source>
        <dbReference type="EMBL" id="MCS5707389.1"/>
    </source>
</evidence>
<evidence type="ECO:0000256" key="1">
    <source>
        <dbReference type="PROSITE-ProRule" id="PRU00169"/>
    </source>
</evidence>
<keyword evidence="1" id="KW-0597">Phosphoprotein</keyword>
<evidence type="ECO:0000313" key="4">
    <source>
        <dbReference type="EMBL" id="KRG17589.1"/>
    </source>
</evidence>
<feature type="domain" description="Response regulatory" evidence="2">
    <location>
        <begin position="5"/>
        <end position="124"/>
    </location>
</feature>
<sequence>MNNNTVLIIDDDPDVSALLADIAKSSGYDSFITNQIEDAKQYTLSSPPTLIILDLGIPSHDGIEFLRSFSEIECKVPIIIVSGHDEKIRSTAFNLGLNYQLNMLGHYPKPLPIQALIEILEHIKSASIQPNNDTLEKAIENKALVLHYQPMICLKSSKIINLETLVRWMVNPEKIIFPDQFIPLAESSGLIVPLTRLIVEMAFQQYARSLNLWNINISINLSASNLDDLNLTDEIIALANQYKINPGNVCFEVTETAVMSQPQIAMDILTRLRLKGFQISLDDFGTGYSSFIELHRLPFSEMKIDKSFVMKLSRDTQAQKITKSIIELAHSLELNVVAEGVEDKETFEHLKTLNCDIAQGYFISKPLPADTLLQWFQHNCDDKLHCKWV</sequence>
<reference evidence="5" key="3">
    <citation type="submission" date="2021-06" db="EMBL/GenBank/DDBJ databases">
        <title>Genomic Description and Analysis of Intracellular Bacteria, Candidatus Berkiella cookevillensis and Candidatus Berkiella aquae.</title>
        <authorList>
            <person name="Kidane D.T."/>
            <person name="Mehari Y.T."/>
            <person name="Rice F.C."/>
            <person name="Arivett B.A."/>
            <person name="Farone A.L."/>
            <person name="Berk S.G."/>
            <person name="Farone M.B."/>
        </authorList>
    </citation>
    <scope>NUCLEOTIDE SEQUENCE</scope>
    <source>
        <strain evidence="5">CC99</strain>
    </source>
</reference>
<dbReference type="Gene3D" id="3.20.20.450">
    <property type="entry name" value="EAL domain"/>
    <property type="match status" value="1"/>
</dbReference>
<dbReference type="SMART" id="SM00448">
    <property type="entry name" value="REC"/>
    <property type="match status" value="1"/>
</dbReference>
<dbReference type="OrthoDB" id="8553030at2"/>
<accession>A0A0Q9YA50</accession>
<dbReference type="InterPro" id="IPR011006">
    <property type="entry name" value="CheY-like_superfamily"/>
</dbReference>
<dbReference type="Pfam" id="PF00563">
    <property type="entry name" value="EAL"/>
    <property type="match status" value="1"/>
</dbReference>
<dbReference type="InterPro" id="IPR001789">
    <property type="entry name" value="Sig_transdc_resp-reg_receiver"/>
</dbReference>
<feature type="domain" description="EAL" evidence="3">
    <location>
        <begin position="128"/>
        <end position="380"/>
    </location>
</feature>
<dbReference type="PROSITE" id="PS50883">
    <property type="entry name" value="EAL"/>
    <property type="match status" value="1"/>
</dbReference>
<dbReference type="Proteomes" id="UP000051494">
    <property type="component" value="Unassembled WGS sequence"/>
</dbReference>
<dbReference type="PANTHER" id="PTHR33121">
    <property type="entry name" value="CYCLIC DI-GMP PHOSPHODIESTERASE PDEF"/>
    <property type="match status" value="1"/>
</dbReference>
<proteinExistence type="predicted"/>
<reference evidence="5" key="2">
    <citation type="journal article" date="2016" name="Genome Announc.">
        <title>Draft Genome Sequences of Two Novel Amoeba-Resistant Intranuclear Bacteria, 'Candidatus Berkiella cookevillensis' and 'Candidatus Berkiella aquae'.</title>
        <authorList>
            <person name="Mehari Y.T."/>
            <person name="Arivett B.A."/>
            <person name="Farone A.L."/>
            <person name="Gunderson J.H."/>
            <person name="Farone M.B."/>
        </authorList>
    </citation>
    <scope>NUCLEOTIDE SEQUENCE</scope>
    <source>
        <strain evidence="5">CC99</strain>
    </source>
</reference>
<reference evidence="4" key="1">
    <citation type="submission" date="2015-09" db="EMBL/GenBank/DDBJ databases">
        <title>Draft Genome Sequences of Two Novel Amoeba-resistant Intranuclear Bacteria, Candidatus Berkiella cookevillensis and Candidatus Berkiella aquae.</title>
        <authorList>
            <person name="Mehari Y.T."/>
            <person name="Arivett B.A."/>
            <person name="Farone A.L."/>
            <person name="Gunderson J.H."/>
            <person name="Farone M.B."/>
        </authorList>
    </citation>
    <scope>NUCLEOTIDE SEQUENCE [LARGE SCALE GENOMIC DNA]</scope>
    <source>
        <strain evidence="4">CC99</strain>
    </source>
</reference>
<dbReference type="InterPro" id="IPR050706">
    <property type="entry name" value="Cyclic-di-GMP_PDE-like"/>
</dbReference>
<evidence type="ECO:0000259" key="2">
    <source>
        <dbReference type="PROSITE" id="PS50110"/>
    </source>
</evidence>
<feature type="modified residue" description="4-aspartylphosphate" evidence="1">
    <location>
        <position position="54"/>
    </location>
</feature>
<dbReference type="STRING" id="437022.CC99x_02188"/>
<dbReference type="CDD" id="cd01948">
    <property type="entry name" value="EAL"/>
    <property type="match status" value="1"/>
</dbReference>
<dbReference type="PROSITE" id="PS50110">
    <property type="entry name" value="RESPONSE_REGULATORY"/>
    <property type="match status" value="1"/>
</dbReference>
<dbReference type="SMART" id="SM00052">
    <property type="entry name" value="EAL"/>
    <property type="match status" value="1"/>
</dbReference>
<dbReference type="GO" id="GO:0071111">
    <property type="term" value="F:cyclic-guanylate-specific phosphodiesterase activity"/>
    <property type="evidence" value="ECO:0007669"/>
    <property type="project" value="InterPro"/>
</dbReference>
<evidence type="ECO:0000259" key="3">
    <source>
        <dbReference type="PROSITE" id="PS50883"/>
    </source>
</evidence>
<dbReference type="AlphaFoldDB" id="A0A0Q9YA50"/>
<dbReference type="GO" id="GO:0000160">
    <property type="term" value="P:phosphorelay signal transduction system"/>
    <property type="evidence" value="ECO:0007669"/>
    <property type="project" value="InterPro"/>
</dbReference>
<dbReference type="InterPro" id="IPR035919">
    <property type="entry name" value="EAL_sf"/>
</dbReference>